<proteinExistence type="predicted"/>
<dbReference type="SMART" id="SM00255">
    <property type="entry name" value="TIR"/>
    <property type="match status" value="1"/>
</dbReference>
<reference evidence="2" key="1">
    <citation type="submission" date="2016-03" db="EMBL/GenBank/DDBJ databases">
        <authorList>
            <person name="Ploux O."/>
        </authorList>
    </citation>
    <scope>NUCLEOTIDE SEQUENCE</scope>
    <source>
        <strain evidence="2">UC10</strain>
    </source>
</reference>
<protein>
    <recommendedName>
        <fullName evidence="1">TIR domain-containing protein</fullName>
    </recommendedName>
</protein>
<organism evidence="2">
    <name type="scientific">uncultured Mycobacterium sp</name>
    <dbReference type="NCBI Taxonomy" id="171292"/>
    <lineage>
        <taxon>Bacteria</taxon>
        <taxon>Bacillati</taxon>
        <taxon>Actinomycetota</taxon>
        <taxon>Actinomycetes</taxon>
        <taxon>Mycobacteriales</taxon>
        <taxon>Mycobacteriaceae</taxon>
        <taxon>Mycobacterium</taxon>
        <taxon>environmental samples</taxon>
    </lineage>
</organism>
<evidence type="ECO:0000313" key="2">
    <source>
        <dbReference type="EMBL" id="SBS78208.1"/>
    </source>
</evidence>
<dbReference type="InterPro" id="IPR000157">
    <property type="entry name" value="TIR_dom"/>
</dbReference>
<dbReference type="GO" id="GO:0007165">
    <property type="term" value="P:signal transduction"/>
    <property type="evidence" value="ECO:0007669"/>
    <property type="project" value="InterPro"/>
</dbReference>
<dbReference type="PROSITE" id="PS50104">
    <property type="entry name" value="TIR"/>
    <property type="match status" value="1"/>
</dbReference>
<accession>A0A1Y5PQN5</accession>
<dbReference type="Gene3D" id="3.40.50.10140">
    <property type="entry name" value="Toll/interleukin-1 receptor homology (TIR) domain"/>
    <property type="match status" value="1"/>
</dbReference>
<gene>
    <name evidence="2" type="ORF">MHPYR_520045</name>
</gene>
<dbReference type="EMBL" id="FLQS01000048">
    <property type="protein sequence ID" value="SBS78208.1"/>
    <property type="molecule type" value="Genomic_DNA"/>
</dbReference>
<name>A0A1Y5PQN5_9MYCO</name>
<dbReference type="Pfam" id="PF13676">
    <property type="entry name" value="TIR_2"/>
    <property type="match status" value="1"/>
</dbReference>
<sequence>MSVGPSEPEFDVALSFAGEQRDYVRAVASELSKHGVTYFFDEENEEHLWGKNLAEELQRIYMTASNVVVMFVSQDYAKKSWPRHERQSALSRAIESRREYILPVRFDDTVLPGLDPSMSYLPLERRTPAKLAENIMRKLVLLGGRIEPAKPEFRVNDGEGNGTCRIIAHDEHGQPVEGASVLLIAPNGTSTQGRTDAGGSAEVAAEVRRSVSVFVAHPQHRAAFYRRHDNGTDLEVMLPSGGSIHSVILAGSTGHIPGFGPRLNPHSGSHDEDGVRPHGSMYVDNGSVDGLTQQPFRFAIGRPMILEDSHGKQVRATCVGFVGRSTLWEYEFPT</sequence>
<dbReference type="InterPro" id="IPR035897">
    <property type="entry name" value="Toll_tir_struct_dom_sf"/>
</dbReference>
<feature type="domain" description="TIR" evidence="1">
    <location>
        <begin position="8"/>
        <end position="139"/>
    </location>
</feature>
<dbReference type="AlphaFoldDB" id="A0A1Y5PQN5"/>
<evidence type="ECO:0000259" key="1">
    <source>
        <dbReference type="PROSITE" id="PS50104"/>
    </source>
</evidence>
<dbReference type="SUPFAM" id="SSF52200">
    <property type="entry name" value="Toll/Interleukin receptor TIR domain"/>
    <property type="match status" value="1"/>
</dbReference>